<dbReference type="PANTHER" id="PTHR34448:SF1">
    <property type="entry name" value="BLL6088 PROTEIN"/>
    <property type="match status" value="1"/>
</dbReference>
<dbReference type="PANTHER" id="PTHR34448">
    <property type="entry name" value="AMINOPEPTIDASE"/>
    <property type="match status" value="1"/>
</dbReference>
<gene>
    <name evidence="2" type="ORF">D9O40_11850</name>
</gene>
<keyword evidence="2" id="KW-0645">Protease</keyword>
<dbReference type="SUPFAM" id="SSF144052">
    <property type="entry name" value="Thermophilic metalloprotease-like"/>
    <property type="match status" value="1"/>
</dbReference>
<proteinExistence type="predicted"/>
<dbReference type="GO" id="GO:0004177">
    <property type="term" value="F:aminopeptidase activity"/>
    <property type="evidence" value="ECO:0007669"/>
    <property type="project" value="UniProtKB-KW"/>
</dbReference>
<sequence>MLDLEKGSKIVLDKCLGLKKDENVLIVTDETKLNIGQALYKEAQKMGGEAVLALMKSGEVSGQEPPKCISQAMKAADVVICATKASITHTNAKIDAVKNGARIATMPGITENMFSEGPIKADYSEVEKLTIKITDLLTKAKTAKIIKDDHVLTMSLNNRNGVPSTGVYRKRSTSGNLPSGEAYIAPVEETAEGEMIIDGSMVGVGKVSEPLYLKIKDGKLKEIKGKDADKLNILLYNERNSSLCELGIGTNPEAKVTGVILEDEKIYGTVHIAFGTNTSFGGTVKADCHIDGVILNPDLYLDNVHVIDRGKFLV</sequence>
<organism evidence="2 3">
    <name type="scientific">Clostridium autoethanogenum</name>
    <dbReference type="NCBI Taxonomy" id="84023"/>
    <lineage>
        <taxon>Bacteria</taxon>
        <taxon>Bacillati</taxon>
        <taxon>Bacillota</taxon>
        <taxon>Clostridia</taxon>
        <taxon>Eubacteriales</taxon>
        <taxon>Clostridiaceae</taxon>
        <taxon>Clostridium</taxon>
    </lineage>
</organism>
<dbReference type="Proteomes" id="UP000277999">
    <property type="component" value="Unassembled WGS sequence"/>
</dbReference>
<keyword evidence="2" id="KW-0031">Aminopeptidase</keyword>
<dbReference type="EMBL" id="RFAQ01000038">
    <property type="protein sequence ID" value="RMC99535.1"/>
    <property type="molecule type" value="Genomic_DNA"/>
</dbReference>
<dbReference type="GO" id="GO:0046872">
    <property type="term" value="F:metal ion binding"/>
    <property type="evidence" value="ECO:0007669"/>
    <property type="project" value="UniProtKB-KW"/>
</dbReference>
<name>A0A3M0SMK0_9CLOT</name>
<accession>A0A3M0SMK0</accession>
<evidence type="ECO:0000313" key="2">
    <source>
        <dbReference type="EMBL" id="RMC99535.1"/>
    </source>
</evidence>
<reference evidence="2 3" key="1">
    <citation type="submission" date="2018-10" db="EMBL/GenBank/DDBJ databases">
        <title>Genome-centric metagenomics revealed C2 chemical producing, CO utilizing Clostridium with novel acetogenic gene cluster.</title>
        <authorList>
            <person name="Kang H."/>
            <person name="Park B."/>
            <person name="Choi I.G."/>
            <person name="Chang I.S."/>
        </authorList>
    </citation>
    <scope>NUCLEOTIDE SEQUENCE [LARGE SCALE GENOMIC DNA]</scope>
    <source>
        <strain evidence="2 3">H21-9</strain>
    </source>
</reference>
<evidence type="ECO:0000313" key="3">
    <source>
        <dbReference type="Proteomes" id="UP000277999"/>
    </source>
</evidence>
<dbReference type="InterPro" id="IPR058739">
    <property type="entry name" value="NicX"/>
</dbReference>
<dbReference type="Pfam" id="PF26233">
    <property type="entry name" value="NicX"/>
    <property type="match status" value="1"/>
</dbReference>
<dbReference type="GO" id="GO:0006508">
    <property type="term" value="P:proteolysis"/>
    <property type="evidence" value="ECO:0007669"/>
    <property type="project" value="InterPro"/>
</dbReference>
<evidence type="ECO:0000256" key="1">
    <source>
        <dbReference type="ARBA" id="ARBA00022723"/>
    </source>
</evidence>
<keyword evidence="2" id="KW-0378">Hydrolase</keyword>
<comment type="caution">
    <text evidence="2">The sequence shown here is derived from an EMBL/GenBank/DDBJ whole genome shotgun (WGS) entry which is preliminary data.</text>
</comment>
<keyword evidence="1" id="KW-0479">Metal-binding</keyword>
<dbReference type="AlphaFoldDB" id="A0A3M0SMK0"/>
<protein>
    <submittedName>
        <fullName evidence="2">Aminopeptidase</fullName>
    </submittedName>
</protein>
<dbReference type="InterPro" id="IPR052170">
    <property type="entry name" value="M29_Exopeptidase"/>
</dbReference>